<dbReference type="SUPFAM" id="SSF55874">
    <property type="entry name" value="ATPase domain of HSP90 chaperone/DNA topoisomerase II/histidine kinase"/>
    <property type="match status" value="1"/>
</dbReference>
<reference evidence="13 14" key="1">
    <citation type="journal article" date="2016" name="Nat. Commun.">
        <title>Thousands of microbial genomes shed light on interconnected biogeochemical processes in an aquifer system.</title>
        <authorList>
            <person name="Anantharaman K."/>
            <person name="Brown C.T."/>
            <person name="Hug L.A."/>
            <person name="Sharon I."/>
            <person name="Castelle C.J."/>
            <person name="Probst A.J."/>
            <person name="Thomas B.C."/>
            <person name="Singh A."/>
            <person name="Wilkins M.J."/>
            <person name="Karaoz U."/>
            <person name="Brodie E.L."/>
            <person name="Williams K.H."/>
            <person name="Hubbard S.S."/>
            <person name="Banfield J.F."/>
        </authorList>
    </citation>
    <scope>NUCLEOTIDE SEQUENCE [LARGE SCALE GENOMIC DNA]</scope>
</reference>
<keyword evidence="7" id="KW-0067">ATP-binding</keyword>
<dbReference type="EMBL" id="MFYX01000146">
    <property type="protein sequence ID" value="OGK00474.1"/>
    <property type="molecule type" value="Genomic_DNA"/>
</dbReference>
<evidence type="ECO:0000256" key="1">
    <source>
        <dbReference type="ARBA" id="ARBA00000085"/>
    </source>
</evidence>
<feature type="domain" description="PAS" evidence="11">
    <location>
        <begin position="56"/>
        <end position="110"/>
    </location>
</feature>
<dbReference type="Gene3D" id="3.30.565.10">
    <property type="entry name" value="Histidine kinase-like ATPase, C-terminal domain"/>
    <property type="match status" value="1"/>
</dbReference>
<dbReference type="SMART" id="SM00091">
    <property type="entry name" value="PAS"/>
    <property type="match status" value="1"/>
</dbReference>
<dbReference type="GO" id="GO:0005524">
    <property type="term" value="F:ATP binding"/>
    <property type="evidence" value="ECO:0007669"/>
    <property type="project" value="UniProtKB-KW"/>
</dbReference>
<proteinExistence type="predicted"/>
<dbReference type="PROSITE" id="PS50113">
    <property type="entry name" value="PAC"/>
    <property type="match status" value="1"/>
</dbReference>
<keyword evidence="3" id="KW-0597">Phosphoprotein</keyword>
<feature type="domain" description="Histidine kinase" evidence="10">
    <location>
        <begin position="193"/>
        <end position="415"/>
    </location>
</feature>
<keyword evidence="9" id="KW-0175">Coiled coil</keyword>
<dbReference type="InterPro" id="IPR004358">
    <property type="entry name" value="Sig_transdc_His_kin-like_C"/>
</dbReference>
<dbReference type="Pfam" id="PF02518">
    <property type="entry name" value="HATPase_c"/>
    <property type="match status" value="1"/>
</dbReference>
<accession>A0A1F7F1D8</accession>
<dbReference type="EC" id="2.7.13.3" evidence="2"/>
<dbReference type="PROSITE" id="PS50112">
    <property type="entry name" value="PAS"/>
    <property type="match status" value="1"/>
</dbReference>
<dbReference type="SUPFAM" id="SSF47384">
    <property type="entry name" value="Homodimeric domain of signal transducing histidine kinase"/>
    <property type="match status" value="1"/>
</dbReference>
<keyword evidence="6" id="KW-0418">Kinase</keyword>
<dbReference type="PRINTS" id="PR00344">
    <property type="entry name" value="BCTRLSENSOR"/>
</dbReference>
<evidence type="ECO:0000256" key="8">
    <source>
        <dbReference type="ARBA" id="ARBA00023012"/>
    </source>
</evidence>
<feature type="coiled-coil region" evidence="9">
    <location>
        <begin position="25"/>
        <end position="52"/>
    </location>
</feature>
<dbReference type="GO" id="GO:0000155">
    <property type="term" value="F:phosphorelay sensor kinase activity"/>
    <property type="evidence" value="ECO:0007669"/>
    <property type="project" value="InterPro"/>
</dbReference>
<evidence type="ECO:0000256" key="9">
    <source>
        <dbReference type="SAM" id="Coils"/>
    </source>
</evidence>
<evidence type="ECO:0000256" key="7">
    <source>
        <dbReference type="ARBA" id="ARBA00022840"/>
    </source>
</evidence>
<dbReference type="InterPro" id="IPR003594">
    <property type="entry name" value="HATPase_dom"/>
</dbReference>
<evidence type="ECO:0000256" key="6">
    <source>
        <dbReference type="ARBA" id="ARBA00022777"/>
    </source>
</evidence>
<dbReference type="Pfam" id="PF00512">
    <property type="entry name" value="HisKA"/>
    <property type="match status" value="1"/>
</dbReference>
<dbReference type="Proteomes" id="UP000179243">
    <property type="component" value="Unassembled WGS sequence"/>
</dbReference>
<dbReference type="PANTHER" id="PTHR43065:SF10">
    <property type="entry name" value="PEROXIDE STRESS-ACTIVATED HISTIDINE KINASE MAK3"/>
    <property type="match status" value="1"/>
</dbReference>
<evidence type="ECO:0000256" key="4">
    <source>
        <dbReference type="ARBA" id="ARBA00022679"/>
    </source>
</evidence>
<evidence type="ECO:0000259" key="12">
    <source>
        <dbReference type="PROSITE" id="PS50113"/>
    </source>
</evidence>
<name>A0A1F7F1D8_UNCRA</name>
<comment type="caution">
    <text evidence="13">The sequence shown here is derived from an EMBL/GenBank/DDBJ whole genome shotgun (WGS) entry which is preliminary data.</text>
</comment>
<evidence type="ECO:0000313" key="14">
    <source>
        <dbReference type="Proteomes" id="UP000179243"/>
    </source>
</evidence>
<evidence type="ECO:0000313" key="13">
    <source>
        <dbReference type="EMBL" id="OGK00474.1"/>
    </source>
</evidence>
<evidence type="ECO:0000256" key="2">
    <source>
        <dbReference type="ARBA" id="ARBA00012438"/>
    </source>
</evidence>
<evidence type="ECO:0000259" key="11">
    <source>
        <dbReference type="PROSITE" id="PS50112"/>
    </source>
</evidence>
<dbReference type="Pfam" id="PF13426">
    <property type="entry name" value="PAS_9"/>
    <property type="match status" value="1"/>
</dbReference>
<evidence type="ECO:0000256" key="3">
    <source>
        <dbReference type="ARBA" id="ARBA00022553"/>
    </source>
</evidence>
<dbReference type="InterPro" id="IPR003661">
    <property type="entry name" value="HisK_dim/P_dom"/>
</dbReference>
<keyword evidence="4" id="KW-0808">Transferase</keyword>
<dbReference type="Gene3D" id="3.30.450.20">
    <property type="entry name" value="PAS domain"/>
    <property type="match status" value="1"/>
</dbReference>
<dbReference type="InterPro" id="IPR036097">
    <property type="entry name" value="HisK_dim/P_sf"/>
</dbReference>
<gene>
    <name evidence="13" type="ORF">A2519_10725</name>
</gene>
<sequence length="415" mass="45783">MSQKITAQIERTGGKTEIQVLLDAFHHFEANARRLEDAYNKMQADFSRVNIELDRKNKLLSHILHSLTDAVVAVNTSGEITSFNRGAEILTGFKSEDVLGKNYSEILGKEIPGDQTLLHTLETGQHLPPSEKSIIHKEGHPVPVAYSTSLLEDNDGKALGALEVLSDLSEVKQMQEEIQRNKTLAAMGEMSAHVAHEIRNPLGAIAGFTAMLEHDLEKDPPKLDLVKKIINSISRLNKIVSNLLIYTRPLSLQSCEVDICTQINQVLDFISIGMVNAEKIVFSRAFPPHPVVLRIDPEKIEQVLINLVQNAAQAIPDQGAITVTVTAKQSEGREKLYLNGIRTDRIVVVEIADTGLGIKKEHIEKLFFPFFTTKATEGTGLGLSIVKKIMELHNGEIKVLSTEGQGSIFSLHFPG</sequence>
<dbReference type="SUPFAM" id="SSF55785">
    <property type="entry name" value="PYP-like sensor domain (PAS domain)"/>
    <property type="match status" value="1"/>
</dbReference>
<dbReference type="Gene3D" id="1.10.287.130">
    <property type="match status" value="1"/>
</dbReference>
<comment type="catalytic activity">
    <reaction evidence="1">
        <text>ATP + protein L-histidine = ADP + protein N-phospho-L-histidine.</text>
        <dbReference type="EC" id="2.7.13.3"/>
    </reaction>
</comment>
<dbReference type="CDD" id="cd00082">
    <property type="entry name" value="HisKA"/>
    <property type="match status" value="1"/>
</dbReference>
<keyword evidence="8" id="KW-0902">Two-component regulatory system</keyword>
<dbReference type="PROSITE" id="PS50109">
    <property type="entry name" value="HIS_KIN"/>
    <property type="match status" value="1"/>
</dbReference>
<keyword evidence="5" id="KW-0547">Nucleotide-binding</keyword>
<protein>
    <recommendedName>
        <fullName evidence="2">histidine kinase</fullName>
        <ecNumber evidence="2">2.7.13.3</ecNumber>
    </recommendedName>
</protein>
<dbReference type="InterPro" id="IPR036890">
    <property type="entry name" value="HATPase_C_sf"/>
</dbReference>
<dbReference type="NCBIfam" id="TIGR00229">
    <property type="entry name" value="sensory_box"/>
    <property type="match status" value="1"/>
</dbReference>
<dbReference type="SMART" id="SM00388">
    <property type="entry name" value="HisKA"/>
    <property type="match status" value="1"/>
</dbReference>
<evidence type="ECO:0000259" key="10">
    <source>
        <dbReference type="PROSITE" id="PS50109"/>
    </source>
</evidence>
<dbReference type="AlphaFoldDB" id="A0A1F7F1D8"/>
<dbReference type="PANTHER" id="PTHR43065">
    <property type="entry name" value="SENSOR HISTIDINE KINASE"/>
    <property type="match status" value="1"/>
</dbReference>
<dbReference type="InterPro" id="IPR005467">
    <property type="entry name" value="His_kinase_dom"/>
</dbReference>
<organism evidence="13 14">
    <name type="scientific">Candidatus Raymondbacteria bacterium RIFOXYD12_FULL_49_13</name>
    <dbReference type="NCBI Taxonomy" id="1817890"/>
    <lineage>
        <taxon>Bacteria</taxon>
        <taxon>Raymondiibacteriota</taxon>
    </lineage>
</organism>
<dbReference type="SMART" id="SM00387">
    <property type="entry name" value="HATPase_c"/>
    <property type="match status" value="1"/>
</dbReference>
<feature type="domain" description="PAC" evidence="12">
    <location>
        <begin position="128"/>
        <end position="180"/>
    </location>
</feature>
<dbReference type="InterPro" id="IPR000014">
    <property type="entry name" value="PAS"/>
</dbReference>
<evidence type="ECO:0000256" key="5">
    <source>
        <dbReference type="ARBA" id="ARBA00022741"/>
    </source>
</evidence>
<dbReference type="InterPro" id="IPR035965">
    <property type="entry name" value="PAS-like_dom_sf"/>
</dbReference>
<dbReference type="CDD" id="cd00130">
    <property type="entry name" value="PAS"/>
    <property type="match status" value="1"/>
</dbReference>
<dbReference type="InterPro" id="IPR000700">
    <property type="entry name" value="PAS-assoc_C"/>
</dbReference>